<proteinExistence type="predicted"/>
<dbReference type="Gene3D" id="2.130.10.130">
    <property type="entry name" value="Integrin alpha, N-terminal"/>
    <property type="match status" value="4"/>
</dbReference>
<dbReference type="PANTHER" id="PTHR16026:SF0">
    <property type="entry name" value="CARTILAGE ACIDIC PROTEIN 1"/>
    <property type="match status" value="1"/>
</dbReference>
<keyword evidence="4" id="KW-1185">Reference proteome</keyword>
<dbReference type="EMBL" id="QTJX01000001">
    <property type="protein sequence ID" value="RDY60863.1"/>
    <property type="molecule type" value="Genomic_DNA"/>
</dbReference>
<evidence type="ECO:0000259" key="2">
    <source>
        <dbReference type="Pfam" id="PF07593"/>
    </source>
</evidence>
<reference evidence="3 4" key="1">
    <citation type="submission" date="2018-08" db="EMBL/GenBank/DDBJ databases">
        <title>Muricauda nanhaiensis sp. nov., isolated from seawater of the South China Sea.</title>
        <authorList>
            <person name="Dang Y."/>
        </authorList>
    </citation>
    <scope>NUCLEOTIDE SEQUENCE [LARGE SCALE GENOMIC DNA]</scope>
    <source>
        <strain evidence="3 4">SM1704</strain>
    </source>
</reference>
<sequence>MKSNRLRLHYIISVLVIGLFSNFTNSNTPDPKTRFTLLTSAHTGIDFSNKIFEAPQHSILKYANFYGGAGVGIGDFNNDGLQDIFFAGNLVPDRLYLNKGGLEFEDITKKAGILDDGGWSTGVTLADVNNDGHLDIYVSRELYDEKPEWRTNLLYINNGDGSFSEQAEKWGVADDQRTRHATFLDYDKDGLLDLFLLTQPPNPGSLSAYMGTELLKPEYHLKLFKNKGTGFVDVTEKSGLKKTGFPNAASASDINNDGWPDIYVANDFYAPDFLFINNQDGTFTNIANEALPHMSYYSMGVDVADINNDELLDIFVLDMVAEDNFRLKSNMSGMDRQSFWDVYNQGGHYQYMYNALQLNNGNNTFSDIAQFTGMAATDWSWSNLIADFDNDGLKDVYVTNGLLRDIRNTDADKAVAAYLNQTRFDWLKKHPDGGGLNNIFDIIDLKEVVKLLPSQPLQNYVFKNNGDLNFKKVMEEWGLEQKSFSNGSAYGDLDNDGDLDLVVNNINAEAFIYRNNSEEISSSNYLRISLKSKGGEPIHGTRAKLYTGGQVQMIEATNVRGIYSTSEPYVHFGLGSHAEADSLVIVWPNQKKSTITNVKANQLLEVNYEESNGNAKISEDKKKLLVDVTHDFGLKYKHEENIFDDYDIQVLLPHKLSQMGPALSIGDVNNDGLDDVFIGGATGKSAALFVQQPSGEYIQSNGGLWTNEAPYEDVDALFLDVDGDGSQDLYVVSGGNKYSMYDLHYVDRLYLNDGNGNFKKGAIVDVDRVSGSKVVAADYDADGDLDVFVGGRHNPHDYPSPTTSTLYVNTNGQLVNSNEQNAPGLKDLGMVTDAVWLDYDQDNDLDLVVSGEWMPITIFSNEGGVLAQVSVPSLQRTRGWWFSLEKGDFDGDGDEDMIAGNLGLNYKYKTSTEAPFDIYYEDFDNNGRRDIVLGYYNDEKHYPLRGFSCSSEQIPGLKKQIKKYDIFADMEIDEVYGASNLKKALHFQTDTFASVYIENLGDGGFKLTELPTMAQLSNINDVLVDDINGDGFLDALCVGNLYVSEIETPRNDAGIGALLLGDGRGGFTMQHHSSSGFFAPGDAKKIVKMKHNNKPILAVANNDDLLQIFKWK</sequence>
<gene>
    <name evidence="3" type="ORF">DX873_01395</name>
</gene>
<evidence type="ECO:0000313" key="3">
    <source>
        <dbReference type="EMBL" id="RDY60863.1"/>
    </source>
</evidence>
<dbReference type="RefSeq" id="WP_116182746.1">
    <property type="nucleotide sequence ID" value="NZ_QTJX01000001.1"/>
</dbReference>
<evidence type="ECO:0000256" key="1">
    <source>
        <dbReference type="ARBA" id="ARBA00022729"/>
    </source>
</evidence>
<evidence type="ECO:0000313" key="4">
    <source>
        <dbReference type="Proteomes" id="UP000261828"/>
    </source>
</evidence>
<dbReference type="Pfam" id="PF13517">
    <property type="entry name" value="FG-GAP_3"/>
    <property type="match status" value="6"/>
</dbReference>
<dbReference type="InterPro" id="IPR013517">
    <property type="entry name" value="FG-GAP"/>
</dbReference>
<name>A0A371JSS0_9FLAO</name>
<dbReference type="InterPro" id="IPR028994">
    <property type="entry name" value="Integrin_alpha_N"/>
</dbReference>
<accession>A0A371JSS0</accession>
<keyword evidence="1" id="KW-0732">Signal</keyword>
<dbReference type="Pfam" id="PF07593">
    <property type="entry name" value="UnbV_ASPIC"/>
    <property type="match status" value="1"/>
</dbReference>
<dbReference type="SUPFAM" id="SSF69318">
    <property type="entry name" value="Integrin alpha N-terminal domain"/>
    <property type="match status" value="3"/>
</dbReference>
<organism evidence="3 4">
    <name type="scientific">Flagellimonas nanhaiensis</name>
    <dbReference type="NCBI Taxonomy" id="2292706"/>
    <lineage>
        <taxon>Bacteria</taxon>
        <taxon>Pseudomonadati</taxon>
        <taxon>Bacteroidota</taxon>
        <taxon>Flavobacteriia</taxon>
        <taxon>Flavobacteriales</taxon>
        <taxon>Flavobacteriaceae</taxon>
        <taxon>Flagellimonas</taxon>
    </lineage>
</organism>
<dbReference type="AlphaFoldDB" id="A0A371JSS0"/>
<feature type="domain" description="ASPIC/UnbV" evidence="2">
    <location>
        <begin position="540"/>
        <end position="604"/>
    </location>
</feature>
<dbReference type="PANTHER" id="PTHR16026">
    <property type="entry name" value="CARTILAGE ACIDIC PROTEIN 1"/>
    <property type="match status" value="1"/>
</dbReference>
<dbReference type="InterPro" id="IPR011519">
    <property type="entry name" value="UnbV_ASPIC"/>
</dbReference>
<dbReference type="OrthoDB" id="9816120at2"/>
<protein>
    <recommendedName>
        <fullName evidence="2">ASPIC/UnbV domain-containing protein</fullName>
    </recommendedName>
</protein>
<dbReference type="Proteomes" id="UP000261828">
    <property type="component" value="Unassembled WGS sequence"/>
</dbReference>
<dbReference type="InterPro" id="IPR027039">
    <property type="entry name" value="Crtac1"/>
</dbReference>
<comment type="caution">
    <text evidence="3">The sequence shown here is derived from an EMBL/GenBank/DDBJ whole genome shotgun (WGS) entry which is preliminary data.</text>
</comment>